<dbReference type="Pfam" id="PF13410">
    <property type="entry name" value="GST_C_2"/>
    <property type="match status" value="1"/>
</dbReference>
<comment type="similarity">
    <text evidence="1">Belongs to the GST superfamily. Zeta family.</text>
</comment>
<dbReference type="AlphaFoldDB" id="A0A8T4IEJ3"/>
<name>A0A8T4IEJ3_9SPHN</name>
<dbReference type="InterPro" id="IPR040079">
    <property type="entry name" value="Glutathione_S-Trfase"/>
</dbReference>
<dbReference type="GO" id="GO:0005737">
    <property type="term" value="C:cytoplasm"/>
    <property type="evidence" value="ECO:0007669"/>
    <property type="project" value="InterPro"/>
</dbReference>
<dbReference type="Gene3D" id="1.20.1050.10">
    <property type="match status" value="1"/>
</dbReference>
<dbReference type="PANTHER" id="PTHR42673:SF4">
    <property type="entry name" value="MALEYLACETOACETATE ISOMERASE"/>
    <property type="match status" value="1"/>
</dbReference>
<dbReference type="SFLD" id="SFLDG00358">
    <property type="entry name" value="Main_(cytGST)"/>
    <property type="match status" value="1"/>
</dbReference>
<dbReference type="RefSeq" id="WP_284053760.1">
    <property type="nucleotide sequence ID" value="NZ_JAGRQC010000002.1"/>
</dbReference>
<evidence type="ECO:0000313" key="4">
    <source>
        <dbReference type="EMBL" id="MBR0552482.1"/>
    </source>
</evidence>
<dbReference type="PROSITE" id="PS50404">
    <property type="entry name" value="GST_NTER"/>
    <property type="match status" value="1"/>
</dbReference>
<dbReference type="InterPro" id="IPR005955">
    <property type="entry name" value="GST_Zeta"/>
</dbReference>
<dbReference type="InterPro" id="IPR036282">
    <property type="entry name" value="Glutathione-S-Trfase_C_sf"/>
</dbReference>
<dbReference type="GO" id="GO:0006749">
    <property type="term" value="P:glutathione metabolic process"/>
    <property type="evidence" value="ECO:0007669"/>
    <property type="project" value="TreeGrafter"/>
</dbReference>
<dbReference type="InterPro" id="IPR034333">
    <property type="entry name" value="GST_Zeta_N"/>
</dbReference>
<dbReference type="Pfam" id="PF13417">
    <property type="entry name" value="GST_N_3"/>
    <property type="match status" value="1"/>
</dbReference>
<dbReference type="InterPro" id="IPR034330">
    <property type="entry name" value="GST_Zeta_C"/>
</dbReference>
<evidence type="ECO:0000256" key="1">
    <source>
        <dbReference type="ARBA" id="ARBA00010007"/>
    </source>
</evidence>
<dbReference type="SUPFAM" id="SSF47616">
    <property type="entry name" value="GST C-terminal domain-like"/>
    <property type="match status" value="1"/>
</dbReference>
<organism evidence="4 5">
    <name type="scientific">Stakelama marina</name>
    <dbReference type="NCBI Taxonomy" id="2826939"/>
    <lineage>
        <taxon>Bacteria</taxon>
        <taxon>Pseudomonadati</taxon>
        <taxon>Pseudomonadota</taxon>
        <taxon>Alphaproteobacteria</taxon>
        <taxon>Sphingomonadales</taxon>
        <taxon>Sphingomonadaceae</taxon>
        <taxon>Stakelama</taxon>
    </lineage>
</organism>
<dbReference type="EMBL" id="JAGRQC010000002">
    <property type="protein sequence ID" value="MBR0552482.1"/>
    <property type="molecule type" value="Genomic_DNA"/>
</dbReference>
<feature type="domain" description="GST N-terminal" evidence="2">
    <location>
        <begin position="1"/>
        <end position="82"/>
    </location>
</feature>
<dbReference type="PANTHER" id="PTHR42673">
    <property type="entry name" value="MALEYLACETOACETATE ISOMERASE"/>
    <property type="match status" value="1"/>
</dbReference>
<dbReference type="GO" id="GO:0016034">
    <property type="term" value="F:maleylacetoacetate isomerase activity"/>
    <property type="evidence" value="ECO:0007669"/>
    <property type="project" value="UniProtKB-EC"/>
</dbReference>
<dbReference type="GO" id="GO:0006559">
    <property type="term" value="P:L-phenylalanine catabolic process"/>
    <property type="evidence" value="ECO:0007669"/>
    <property type="project" value="TreeGrafter"/>
</dbReference>
<dbReference type="InterPro" id="IPR036249">
    <property type="entry name" value="Thioredoxin-like_sf"/>
</dbReference>
<gene>
    <name evidence="4" type="primary">maiA</name>
    <name evidence="4" type="ORF">J7S20_08195</name>
</gene>
<dbReference type="CDD" id="cd03191">
    <property type="entry name" value="GST_C_Zeta"/>
    <property type="match status" value="1"/>
</dbReference>
<dbReference type="SUPFAM" id="SSF52833">
    <property type="entry name" value="Thioredoxin-like"/>
    <property type="match status" value="1"/>
</dbReference>
<comment type="caution">
    <text evidence="4">The sequence shown here is derived from an EMBL/GenBank/DDBJ whole genome shotgun (WGS) entry which is preliminary data.</text>
</comment>
<dbReference type="InterPro" id="IPR010987">
    <property type="entry name" value="Glutathione-S-Trfase_C-like"/>
</dbReference>
<dbReference type="PROSITE" id="PS50405">
    <property type="entry name" value="GST_CTER"/>
    <property type="match status" value="1"/>
</dbReference>
<dbReference type="NCBIfam" id="TIGR01262">
    <property type="entry name" value="maiA"/>
    <property type="match status" value="1"/>
</dbReference>
<dbReference type="EC" id="5.2.1.2" evidence="4"/>
<sequence length="212" mass="23467">MTLHLYDYFRSSAGYRVRIALGLKGVAYTREDVMLVDNEQRSPDHLARNPQGLVPVLDTGVAMLSQSLAIIDWIEAKYPNPALLPAEPTARARVLAQVYAIACDIHPIDNLRVLRYLERDLGVEKAARDDWYRHWVVQGFDALEKTVGDGPFLGGDAPNLADVCLVPQMFNARRFDVPLDAYPGLVRADAAASELDAFARAHPDRVKGVASL</sequence>
<evidence type="ECO:0000313" key="5">
    <source>
        <dbReference type="Proteomes" id="UP000676996"/>
    </source>
</evidence>
<keyword evidence="5" id="KW-1185">Reference proteome</keyword>
<accession>A0A8T4IEJ3</accession>
<dbReference type="InterPro" id="IPR004045">
    <property type="entry name" value="Glutathione_S-Trfase_N"/>
</dbReference>
<keyword evidence="4" id="KW-0413">Isomerase</keyword>
<feature type="domain" description="GST C-terminal" evidence="3">
    <location>
        <begin position="87"/>
        <end position="212"/>
    </location>
</feature>
<dbReference type="Proteomes" id="UP000676996">
    <property type="component" value="Unassembled WGS sequence"/>
</dbReference>
<protein>
    <submittedName>
        <fullName evidence="4">Maleylacetoacetate isomerase</fullName>
        <ecNumber evidence="4">5.2.1.2</ecNumber>
    </submittedName>
</protein>
<dbReference type="GO" id="GO:0004364">
    <property type="term" value="F:glutathione transferase activity"/>
    <property type="evidence" value="ECO:0007669"/>
    <property type="project" value="TreeGrafter"/>
</dbReference>
<evidence type="ECO:0000259" key="3">
    <source>
        <dbReference type="PROSITE" id="PS50405"/>
    </source>
</evidence>
<dbReference type="SFLD" id="SFLDS00019">
    <property type="entry name" value="Glutathione_Transferase_(cytos"/>
    <property type="match status" value="1"/>
</dbReference>
<reference evidence="4" key="1">
    <citation type="submission" date="2021-04" db="EMBL/GenBank/DDBJ databases">
        <title>Ouciella asimina sp. nov., isolated from the surface seawater in the hydrothermal field of Okinawa Trough.</title>
        <authorList>
            <person name="Shuang W."/>
        </authorList>
    </citation>
    <scope>NUCLEOTIDE SEQUENCE</scope>
    <source>
        <strain evidence="4">LXI357</strain>
    </source>
</reference>
<dbReference type="Gene3D" id="3.40.30.10">
    <property type="entry name" value="Glutaredoxin"/>
    <property type="match status" value="1"/>
</dbReference>
<dbReference type="CDD" id="cd03042">
    <property type="entry name" value="GST_N_Zeta"/>
    <property type="match status" value="1"/>
</dbReference>
<evidence type="ECO:0000259" key="2">
    <source>
        <dbReference type="PROSITE" id="PS50404"/>
    </source>
</evidence>
<proteinExistence type="inferred from homology"/>